<evidence type="ECO:0000313" key="3">
    <source>
        <dbReference type="Proteomes" id="UP000694892"/>
    </source>
</evidence>
<reference evidence="3" key="1">
    <citation type="journal article" date="2016" name="Nature">
        <title>Genome evolution in the allotetraploid frog Xenopus laevis.</title>
        <authorList>
            <person name="Session A.M."/>
            <person name="Uno Y."/>
            <person name="Kwon T."/>
            <person name="Chapman J.A."/>
            <person name="Toyoda A."/>
            <person name="Takahashi S."/>
            <person name="Fukui A."/>
            <person name="Hikosaka A."/>
            <person name="Suzuki A."/>
            <person name="Kondo M."/>
            <person name="van Heeringen S.J."/>
            <person name="Quigley I."/>
            <person name="Heinz S."/>
            <person name="Ogino H."/>
            <person name="Ochi H."/>
            <person name="Hellsten U."/>
            <person name="Lyons J.B."/>
            <person name="Simakov O."/>
            <person name="Putnam N."/>
            <person name="Stites J."/>
            <person name="Kuroki Y."/>
            <person name="Tanaka T."/>
            <person name="Michiue T."/>
            <person name="Watanabe M."/>
            <person name="Bogdanovic O."/>
            <person name="Lister R."/>
            <person name="Georgiou G."/>
            <person name="Paranjpe S.S."/>
            <person name="van Kruijsbergen I."/>
            <person name="Shu S."/>
            <person name="Carlson J."/>
            <person name="Kinoshita T."/>
            <person name="Ohta Y."/>
            <person name="Mawaribuchi S."/>
            <person name="Jenkins J."/>
            <person name="Grimwood J."/>
            <person name="Schmutz J."/>
            <person name="Mitros T."/>
            <person name="Mozaffari S.V."/>
            <person name="Suzuki Y."/>
            <person name="Haramoto Y."/>
            <person name="Yamamoto T.S."/>
            <person name="Takagi C."/>
            <person name="Heald R."/>
            <person name="Miller K."/>
            <person name="Haudenschild C."/>
            <person name="Kitzman J."/>
            <person name="Nakayama T."/>
            <person name="Izutsu Y."/>
            <person name="Robert J."/>
            <person name="Fortriede J."/>
            <person name="Burns K."/>
            <person name="Lotay V."/>
            <person name="Karimi K."/>
            <person name="Yasuoka Y."/>
            <person name="Dichmann D.S."/>
            <person name="Flajnik M.F."/>
            <person name="Houston D.W."/>
            <person name="Shendure J."/>
            <person name="DuPasquier L."/>
            <person name="Vize P.D."/>
            <person name="Zorn A.M."/>
            <person name="Ito M."/>
            <person name="Marcotte E.M."/>
            <person name="Wallingford J.B."/>
            <person name="Ito Y."/>
            <person name="Asashima M."/>
            <person name="Ueno N."/>
            <person name="Matsuda Y."/>
            <person name="Veenstra G.J."/>
            <person name="Fujiyama A."/>
            <person name="Harland R.M."/>
            <person name="Taira M."/>
            <person name="Rokhsar D.S."/>
        </authorList>
    </citation>
    <scope>NUCLEOTIDE SEQUENCE [LARGE SCALE GENOMIC DNA]</scope>
    <source>
        <strain evidence="3">J</strain>
    </source>
</reference>
<dbReference type="InterPro" id="IPR035901">
    <property type="entry name" value="GIY-YIG_endonuc_sf"/>
</dbReference>
<dbReference type="SUPFAM" id="SSF82771">
    <property type="entry name" value="GIY-YIG endonuclease"/>
    <property type="match status" value="1"/>
</dbReference>
<sequence>MGWWEETHISADMRYLLKLYTRYIDDLLCVWQGEECSFLAFVQVLNHNKLNLRFASEYRRETIEFLDIKLMAVDKRKPCSGNTLLHASSCHPKNLIGGIPVVQFQRLQRNCSTDVAFREQEEAMKERYQRAKGTGVSSIPRRSHTLRDLLSPSMHSEKNKGDRIGNMGLLRVKGCYKCGSSKCITCQRLKISKEFKSTVTSKSFKIRDYINTSTVVYLATCLKRQKQYVGCTNRTLKERIREHLSQIKNSKALEKSNITRHFAQCNGNDIGFFFLHMALKKLGVGKGI</sequence>
<dbReference type="EMBL" id="CM004472">
    <property type="protein sequence ID" value="OCT85205.1"/>
    <property type="molecule type" value="Genomic_DNA"/>
</dbReference>
<dbReference type="Gene3D" id="3.40.1440.10">
    <property type="entry name" value="GIY-YIG endonuclease"/>
    <property type="match status" value="1"/>
</dbReference>
<dbReference type="AlphaFoldDB" id="A0A974HP92"/>
<dbReference type="PANTHER" id="PTHR21301:SF13">
    <property type="match status" value="1"/>
</dbReference>
<proteinExistence type="predicted"/>
<dbReference type="InterPro" id="IPR000305">
    <property type="entry name" value="GIY-YIG_endonuc"/>
</dbReference>
<evidence type="ECO:0000313" key="2">
    <source>
        <dbReference type="EMBL" id="OCT85205.1"/>
    </source>
</evidence>
<dbReference type="Proteomes" id="UP000694892">
    <property type="component" value="Chromosome 4L"/>
</dbReference>
<accession>A0A974HP92</accession>
<evidence type="ECO:0000259" key="1">
    <source>
        <dbReference type="Pfam" id="PF01541"/>
    </source>
</evidence>
<name>A0A974HP92_XENLA</name>
<protein>
    <recommendedName>
        <fullName evidence="1">GIY-YIG domain-containing protein</fullName>
    </recommendedName>
</protein>
<gene>
    <name evidence="2" type="ORF">XELAEV_18023370mg</name>
</gene>
<feature type="domain" description="GIY-YIG" evidence="1">
    <location>
        <begin position="215"/>
        <end position="253"/>
    </location>
</feature>
<dbReference type="PANTHER" id="PTHR21301">
    <property type="entry name" value="REVERSE TRANSCRIPTASE"/>
    <property type="match status" value="1"/>
</dbReference>
<organism evidence="2 3">
    <name type="scientific">Xenopus laevis</name>
    <name type="common">African clawed frog</name>
    <dbReference type="NCBI Taxonomy" id="8355"/>
    <lineage>
        <taxon>Eukaryota</taxon>
        <taxon>Metazoa</taxon>
        <taxon>Chordata</taxon>
        <taxon>Craniata</taxon>
        <taxon>Vertebrata</taxon>
        <taxon>Euteleostomi</taxon>
        <taxon>Amphibia</taxon>
        <taxon>Batrachia</taxon>
        <taxon>Anura</taxon>
        <taxon>Pipoidea</taxon>
        <taxon>Pipidae</taxon>
        <taxon>Xenopodinae</taxon>
        <taxon>Xenopus</taxon>
        <taxon>Xenopus</taxon>
    </lineage>
</organism>
<dbReference type="Pfam" id="PF01541">
    <property type="entry name" value="GIY-YIG"/>
    <property type="match status" value="1"/>
</dbReference>